<feature type="compositionally biased region" description="Basic and acidic residues" evidence="1">
    <location>
        <begin position="1"/>
        <end position="20"/>
    </location>
</feature>
<accession>A0A8H7QIR9</accession>
<dbReference type="AlphaFoldDB" id="A0A8H7QIR9"/>
<dbReference type="GO" id="GO:0042729">
    <property type="term" value="C:DASH complex"/>
    <property type="evidence" value="ECO:0007669"/>
    <property type="project" value="InterPro"/>
</dbReference>
<keyword evidence="3" id="KW-1185">Reference proteome</keyword>
<gene>
    <name evidence="2" type="ORF">INT46_010877</name>
</gene>
<dbReference type="OrthoDB" id="3230169at2759"/>
<evidence type="ECO:0000256" key="1">
    <source>
        <dbReference type="SAM" id="MobiDB-lite"/>
    </source>
</evidence>
<dbReference type="Proteomes" id="UP000650833">
    <property type="component" value="Unassembled WGS sequence"/>
</dbReference>
<dbReference type="Pfam" id="PF08654">
    <property type="entry name" value="DASH_Dad2"/>
    <property type="match status" value="1"/>
</dbReference>
<organism evidence="2 3">
    <name type="scientific">Mucor plumbeus</name>
    <dbReference type="NCBI Taxonomy" id="97098"/>
    <lineage>
        <taxon>Eukaryota</taxon>
        <taxon>Fungi</taxon>
        <taxon>Fungi incertae sedis</taxon>
        <taxon>Mucoromycota</taxon>
        <taxon>Mucoromycotina</taxon>
        <taxon>Mucoromycetes</taxon>
        <taxon>Mucorales</taxon>
        <taxon>Mucorineae</taxon>
        <taxon>Mucoraceae</taxon>
        <taxon>Mucor</taxon>
    </lineage>
</organism>
<evidence type="ECO:0000313" key="3">
    <source>
        <dbReference type="Proteomes" id="UP000650833"/>
    </source>
</evidence>
<proteinExistence type="predicted"/>
<evidence type="ECO:0000313" key="2">
    <source>
        <dbReference type="EMBL" id="KAG2192850.1"/>
    </source>
</evidence>
<sequence>MKRTASRRETDHKQPKHEEVNNTSVKETIVNNPVSQERLAFIQQKQKELEEVEKLTEQSGQMVDFFKKILDVTRIEADSAKRVGDSLENWERVFIMMGDMNKGDENENAVWVRLKEDAQNYQKQ</sequence>
<protein>
    <recommendedName>
        <fullName evidence="4">DASH complex subunit DAD2</fullName>
    </recommendedName>
</protein>
<dbReference type="GO" id="GO:0072686">
    <property type="term" value="C:mitotic spindle"/>
    <property type="evidence" value="ECO:0007669"/>
    <property type="project" value="InterPro"/>
</dbReference>
<feature type="region of interest" description="Disordered" evidence="1">
    <location>
        <begin position="1"/>
        <end position="28"/>
    </location>
</feature>
<evidence type="ECO:0008006" key="4">
    <source>
        <dbReference type="Google" id="ProtNLM"/>
    </source>
</evidence>
<name>A0A8H7QIR9_9FUNG</name>
<dbReference type="InterPro" id="IPR013963">
    <property type="entry name" value="DASH_Dad2"/>
</dbReference>
<reference evidence="2" key="1">
    <citation type="submission" date="2020-12" db="EMBL/GenBank/DDBJ databases">
        <title>Metabolic potential, ecology and presence of endohyphal bacteria is reflected in genomic diversity of Mucoromycotina.</title>
        <authorList>
            <person name="Muszewska A."/>
            <person name="Okrasinska A."/>
            <person name="Steczkiewicz K."/>
            <person name="Drgas O."/>
            <person name="Orlowska M."/>
            <person name="Perlinska-Lenart U."/>
            <person name="Aleksandrzak-Piekarczyk T."/>
            <person name="Szatraj K."/>
            <person name="Zielenkiewicz U."/>
            <person name="Pilsyk S."/>
            <person name="Malc E."/>
            <person name="Mieczkowski P."/>
            <person name="Kruszewska J.S."/>
            <person name="Biernat P."/>
            <person name="Pawlowska J."/>
        </authorList>
    </citation>
    <scope>NUCLEOTIDE SEQUENCE</scope>
    <source>
        <strain evidence="2">CBS 226.32</strain>
    </source>
</reference>
<dbReference type="GO" id="GO:0000278">
    <property type="term" value="P:mitotic cell cycle"/>
    <property type="evidence" value="ECO:0007669"/>
    <property type="project" value="InterPro"/>
</dbReference>
<comment type="caution">
    <text evidence="2">The sequence shown here is derived from an EMBL/GenBank/DDBJ whole genome shotgun (WGS) entry which is preliminary data.</text>
</comment>
<dbReference type="EMBL" id="JAEPRC010000691">
    <property type="protein sequence ID" value="KAG2192850.1"/>
    <property type="molecule type" value="Genomic_DNA"/>
</dbReference>